<evidence type="ECO:0000313" key="3">
    <source>
        <dbReference type="Proteomes" id="UP000256964"/>
    </source>
</evidence>
<reference evidence="2 3" key="1">
    <citation type="journal article" date="2018" name="Biotechnol. Biofuels">
        <title>Integrative visual omics of the white-rot fungus Polyporus brumalis exposes the biotechnological potential of its oxidative enzymes for delignifying raw plant biomass.</title>
        <authorList>
            <person name="Miyauchi S."/>
            <person name="Rancon A."/>
            <person name="Drula E."/>
            <person name="Hage H."/>
            <person name="Chaduli D."/>
            <person name="Favel A."/>
            <person name="Grisel S."/>
            <person name="Henrissat B."/>
            <person name="Herpoel-Gimbert I."/>
            <person name="Ruiz-Duenas F.J."/>
            <person name="Chevret D."/>
            <person name="Hainaut M."/>
            <person name="Lin J."/>
            <person name="Wang M."/>
            <person name="Pangilinan J."/>
            <person name="Lipzen A."/>
            <person name="Lesage-Meessen L."/>
            <person name="Navarro D."/>
            <person name="Riley R."/>
            <person name="Grigoriev I.V."/>
            <person name="Zhou S."/>
            <person name="Raouche S."/>
            <person name="Rosso M.N."/>
        </authorList>
    </citation>
    <scope>NUCLEOTIDE SEQUENCE [LARGE SCALE GENOMIC DNA]</scope>
    <source>
        <strain evidence="2 3">BRFM 1820</strain>
    </source>
</reference>
<keyword evidence="3" id="KW-1185">Reference proteome</keyword>
<dbReference type="InterPro" id="IPR003615">
    <property type="entry name" value="HNH_nuc"/>
</dbReference>
<evidence type="ECO:0000259" key="1">
    <source>
        <dbReference type="Pfam" id="PF13391"/>
    </source>
</evidence>
<evidence type="ECO:0000313" key="2">
    <source>
        <dbReference type="EMBL" id="RDX44296.1"/>
    </source>
</evidence>
<name>A0A371CVJ1_9APHY</name>
<feature type="domain" description="HNH nuclease" evidence="1">
    <location>
        <begin position="179"/>
        <end position="250"/>
    </location>
</feature>
<dbReference type="Proteomes" id="UP000256964">
    <property type="component" value="Unassembled WGS sequence"/>
</dbReference>
<gene>
    <name evidence="2" type="ORF">OH76DRAFT_1409259</name>
</gene>
<proteinExistence type="predicted"/>
<protein>
    <recommendedName>
        <fullName evidence="1">HNH nuclease domain-containing protein</fullName>
    </recommendedName>
</protein>
<dbReference type="OrthoDB" id="2793280at2759"/>
<dbReference type="EMBL" id="KZ857452">
    <property type="protein sequence ID" value="RDX44296.1"/>
    <property type="molecule type" value="Genomic_DNA"/>
</dbReference>
<dbReference type="Pfam" id="PF13391">
    <property type="entry name" value="HNH_2"/>
    <property type="match status" value="1"/>
</dbReference>
<accession>A0A371CVJ1</accession>
<organism evidence="2 3">
    <name type="scientific">Lentinus brumalis</name>
    <dbReference type="NCBI Taxonomy" id="2498619"/>
    <lineage>
        <taxon>Eukaryota</taxon>
        <taxon>Fungi</taxon>
        <taxon>Dikarya</taxon>
        <taxon>Basidiomycota</taxon>
        <taxon>Agaricomycotina</taxon>
        <taxon>Agaricomycetes</taxon>
        <taxon>Polyporales</taxon>
        <taxon>Polyporaceae</taxon>
        <taxon>Lentinus</taxon>
    </lineage>
</organism>
<sequence>MSSSSSSSPSSPLRPPIIASYKKRLPEPELPSSRVRIYHPTRNAGFLFIPVRHCPLPGSVVSDKACIPLTAVLDACQVLTGEKGVLARDDEGRQVCLSDLVDAGRYYYIVNDNPKEDYSIFHSFDDWVPPRREDVPDRWFTSVYPRVRPSDPVASHSWDMVSGDVNTLRAKAKDYDGVCRATGFETALDACHVVPAALDYWFSGRDIVPQLWYPYSIPQTLSTNDQVHDIRNLVTLRTDIQRRWDERAFTYIPVDGQLIAYYVSVVSERHASEFHCSQLDPPARLDGYLMYIRFAYTVFSCVPGECDSTMGRHPMASRLTKPLPSSAEASPCVSYSSYLPDEVDEFDPNAQMDDETAAKHIIEYFSDVDGPALPDDLAAAWAKYIPEEPELDMERLRSDWQDRQRQLREELLHTHD</sequence>
<dbReference type="AlphaFoldDB" id="A0A371CVJ1"/>